<dbReference type="EMBL" id="JAUTXU010000095">
    <property type="protein sequence ID" value="KAK3709141.1"/>
    <property type="molecule type" value="Genomic_DNA"/>
</dbReference>
<organism evidence="1 2">
    <name type="scientific">Vermiconidia calcicola</name>
    <dbReference type="NCBI Taxonomy" id="1690605"/>
    <lineage>
        <taxon>Eukaryota</taxon>
        <taxon>Fungi</taxon>
        <taxon>Dikarya</taxon>
        <taxon>Ascomycota</taxon>
        <taxon>Pezizomycotina</taxon>
        <taxon>Dothideomycetes</taxon>
        <taxon>Dothideomycetidae</taxon>
        <taxon>Mycosphaerellales</taxon>
        <taxon>Extremaceae</taxon>
        <taxon>Vermiconidia</taxon>
    </lineage>
</organism>
<name>A0ACC3N3T3_9PEZI</name>
<evidence type="ECO:0000313" key="1">
    <source>
        <dbReference type="EMBL" id="KAK3709141.1"/>
    </source>
</evidence>
<reference evidence="1" key="1">
    <citation type="submission" date="2023-07" db="EMBL/GenBank/DDBJ databases">
        <title>Black Yeasts Isolated from many extreme environments.</title>
        <authorList>
            <person name="Coleine C."/>
            <person name="Stajich J.E."/>
            <person name="Selbmann L."/>
        </authorList>
    </citation>
    <scope>NUCLEOTIDE SEQUENCE</scope>
    <source>
        <strain evidence="1">CCFEE 5714</strain>
    </source>
</reference>
<accession>A0ACC3N3T3</accession>
<comment type="caution">
    <text evidence="1">The sequence shown here is derived from an EMBL/GenBank/DDBJ whole genome shotgun (WGS) entry which is preliminary data.</text>
</comment>
<sequence length="208" mass="23451">MSDQQPLLRPTTSPHTHQDSIITTTRQQTRRYLSSKTGHYSVLLLVSLDVTCIFADFIIQIFSCEGRVDSHDGEIALDALGMVSLVFSCLFMTELVASVWAFGVGYFRSKFHCFDALVITAGLVIDVLLRGVLEEVASLVIVLRLWRVFKIIEELSVGAEEQMEDLQERLEMRERENNDLTKEVEKLTARLGDGVFVRRPSSPSANLK</sequence>
<proteinExistence type="predicted"/>
<evidence type="ECO:0000313" key="2">
    <source>
        <dbReference type="Proteomes" id="UP001281147"/>
    </source>
</evidence>
<keyword evidence="2" id="KW-1185">Reference proteome</keyword>
<protein>
    <submittedName>
        <fullName evidence="1">Uncharacterized protein</fullName>
    </submittedName>
</protein>
<gene>
    <name evidence="1" type="ORF">LTR37_011120</name>
</gene>
<dbReference type="Proteomes" id="UP001281147">
    <property type="component" value="Unassembled WGS sequence"/>
</dbReference>